<keyword evidence="4 9" id="KW-1133">Transmembrane helix</keyword>
<dbReference type="AlphaFoldDB" id="A0A8T9SX40"/>
<feature type="transmembrane region" description="Helical" evidence="9">
    <location>
        <begin position="175"/>
        <end position="193"/>
    </location>
</feature>
<dbReference type="SUPFAM" id="SSF103473">
    <property type="entry name" value="MFS general substrate transporter"/>
    <property type="match status" value="1"/>
</dbReference>
<dbReference type="GO" id="GO:0044877">
    <property type="term" value="F:protein-containing complex binding"/>
    <property type="evidence" value="ECO:0007669"/>
    <property type="project" value="TreeGrafter"/>
</dbReference>
<feature type="transmembrane region" description="Helical" evidence="9">
    <location>
        <begin position="264"/>
        <end position="287"/>
    </location>
</feature>
<proteinExistence type="predicted"/>
<evidence type="ECO:0000256" key="1">
    <source>
        <dbReference type="ARBA" id="ARBA00004141"/>
    </source>
</evidence>
<dbReference type="PANTHER" id="PTHR45638:SF11">
    <property type="entry name" value="CYCLIC NUCLEOTIDE-GATED CATION CHANNEL SUBUNIT A"/>
    <property type="match status" value="1"/>
</dbReference>
<dbReference type="PROSITE" id="PS00889">
    <property type="entry name" value="CNMP_BINDING_2"/>
    <property type="match status" value="1"/>
</dbReference>
<dbReference type="InterPro" id="IPR000595">
    <property type="entry name" value="cNMP-bd_dom"/>
</dbReference>
<dbReference type="InterPro" id="IPR014710">
    <property type="entry name" value="RmlC-like_jellyroll"/>
</dbReference>
<dbReference type="Proteomes" id="UP000829925">
    <property type="component" value="Chromosome"/>
</dbReference>
<protein>
    <submittedName>
        <fullName evidence="11">Cyclic nucleotide-binding domain-containing protein</fullName>
    </submittedName>
</protein>
<dbReference type="Gene3D" id="2.60.120.10">
    <property type="entry name" value="Jelly Rolls"/>
    <property type="match status" value="1"/>
</dbReference>
<feature type="transmembrane region" description="Helical" evidence="9">
    <location>
        <begin position="57"/>
        <end position="74"/>
    </location>
</feature>
<dbReference type="GO" id="GO:0005221">
    <property type="term" value="F:intracellularly cyclic nucleotide-activated monoatomic cation channel activity"/>
    <property type="evidence" value="ECO:0007669"/>
    <property type="project" value="InterPro"/>
</dbReference>
<feature type="transmembrane region" description="Helical" evidence="9">
    <location>
        <begin position="86"/>
        <end position="106"/>
    </location>
</feature>
<feature type="transmembrane region" description="Helical" evidence="9">
    <location>
        <begin position="229"/>
        <end position="252"/>
    </location>
</feature>
<keyword evidence="12" id="KW-1185">Reference proteome</keyword>
<evidence type="ECO:0000256" key="6">
    <source>
        <dbReference type="ARBA" id="ARBA00023136"/>
    </source>
</evidence>
<accession>A0A8T9SX40</accession>
<dbReference type="InterPro" id="IPR018488">
    <property type="entry name" value="cNMP-bd_CS"/>
</dbReference>
<evidence type="ECO:0000256" key="8">
    <source>
        <dbReference type="ARBA" id="ARBA00023303"/>
    </source>
</evidence>
<evidence type="ECO:0000259" key="10">
    <source>
        <dbReference type="PROSITE" id="PS50042"/>
    </source>
</evidence>
<evidence type="ECO:0000313" key="12">
    <source>
        <dbReference type="Proteomes" id="UP000829925"/>
    </source>
</evidence>
<comment type="subcellular location">
    <subcellularLocation>
        <location evidence="1">Membrane</location>
        <topology evidence="1">Multi-pass membrane protein</topology>
    </subcellularLocation>
</comment>
<feature type="transmembrane region" description="Helical" evidence="9">
    <location>
        <begin position="21"/>
        <end position="45"/>
    </location>
</feature>
<dbReference type="SUPFAM" id="SSF48371">
    <property type="entry name" value="ARM repeat"/>
    <property type="match status" value="1"/>
</dbReference>
<keyword evidence="8" id="KW-0407">Ion channel</keyword>
<evidence type="ECO:0000256" key="7">
    <source>
        <dbReference type="ARBA" id="ARBA00023286"/>
    </source>
</evidence>
<name>A0A8T9SX40_9BACT</name>
<evidence type="ECO:0000256" key="4">
    <source>
        <dbReference type="ARBA" id="ARBA00022989"/>
    </source>
</evidence>
<dbReference type="InterPro" id="IPR050866">
    <property type="entry name" value="CNG_cation_channel"/>
</dbReference>
<dbReference type="InterPro" id="IPR036259">
    <property type="entry name" value="MFS_trans_sf"/>
</dbReference>
<feature type="transmembrane region" description="Helical" evidence="9">
    <location>
        <begin position="396"/>
        <end position="413"/>
    </location>
</feature>
<dbReference type="SMART" id="SM00100">
    <property type="entry name" value="cNMP"/>
    <property type="match status" value="1"/>
</dbReference>
<dbReference type="EMBL" id="CP095053">
    <property type="protein sequence ID" value="UOR05303.1"/>
    <property type="molecule type" value="Genomic_DNA"/>
</dbReference>
<feature type="transmembrane region" description="Helical" evidence="9">
    <location>
        <begin position="112"/>
        <end position="135"/>
    </location>
</feature>
<dbReference type="RefSeq" id="WP_245093446.1">
    <property type="nucleotide sequence ID" value="NZ_CP095053.1"/>
</dbReference>
<keyword evidence="5" id="KW-0406">Ion transport</keyword>
<dbReference type="GO" id="GO:0016020">
    <property type="term" value="C:membrane"/>
    <property type="evidence" value="ECO:0007669"/>
    <property type="project" value="UniProtKB-SubCell"/>
</dbReference>
<dbReference type="CDD" id="cd00038">
    <property type="entry name" value="CAP_ED"/>
    <property type="match status" value="1"/>
</dbReference>
<feature type="transmembrane region" description="Helical" evidence="9">
    <location>
        <begin position="374"/>
        <end position="390"/>
    </location>
</feature>
<keyword evidence="7" id="KW-1071">Ligand-gated ion channel</keyword>
<dbReference type="SUPFAM" id="SSF51206">
    <property type="entry name" value="cAMP-binding domain-like"/>
    <property type="match status" value="1"/>
</dbReference>
<dbReference type="KEGG" id="haei:MUN82_20515"/>
<organism evidence="11 12">
    <name type="scientific">Hymenobacter aerilatus</name>
    <dbReference type="NCBI Taxonomy" id="2932251"/>
    <lineage>
        <taxon>Bacteria</taxon>
        <taxon>Pseudomonadati</taxon>
        <taxon>Bacteroidota</taxon>
        <taxon>Cytophagia</taxon>
        <taxon>Cytophagales</taxon>
        <taxon>Hymenobacteraceae</taxon>
        <taxon>Hymenobacter</taxon>
    </lineage>
</organism>
<dbReference type="InterPro" id="IPR018490">
    <property type="entry name" value="cNMP-bd_dom_sf"/>
</dbReference>
<feature type="domain" description="Cyclic nucleotide-binding" evidence="10">
    <location>
        <begin position="770"/>
        <end position="885"/>
    </location>
</feature>
<keyword evidence="6 9" id="KW-0472">Membrane</keyword>
<keyword evidence="3 9" id="KW-0812">Transmembrane</keyword>
<evidence type="ECO:0000256" key="2">
    <source>
        <dbReference type="ARBA" id="ARBA00022448"/>
    </source>
</evidence>
<dbReference type="PANTHER" id="PTHR45638">
    <property type="entry name" value="CYCLIC NUCLEOTIDE-GATED CATION CHANNEL SUBUNIT A"/>
    <property type="match status" value="1"/>
</dbReference>
<keyword evidence="2" id="KW-0813">Transport</keyword>
<gene>
    <name evidence="11" type="ORF">MUN82_20515</name>
</gene>
<feature type="transmembrane region" description="Helical" evidence="9">
    <location>
        <begin position="299"/>
        <end position="321"/>
    </location>
</feature>
<dbReference type="InterPro" id="IPR016024">
    <property type="entry name" value="ARM-type_fold"/>
</dbReference>
<evidence type="ECO:0000256" key="5">
    <source>
        <dbReference type="ARBA" id="ARBA00023065"/>
    </source>
</evidence>
<evidence type="ECO:0000256" key="3">
    <source>
        <dbReference type="ARBA" id="ARBA00022692"/>
    </source>
</evidence>
<sequence length="895" mass="98147">MTLLARWQQLVGIRAEEGRTVGLFFLHNFLLGIGTILVYVSANVILLENHPERNLPLAYGVAALAMLAAGKLYAHYEHHLGLQRVAVRVLLAVVVLTGVLGVLVYAGHSVAAAVAIMAGYRVIYLLTNLEFWGVSAVVFDVRQSRRLFSVISSGDMPAKALGAVLAILIHHHTELLWLLLTAFGAYLAALLTLRATSRRHEVAVQPTRRAARQEAVAPGLQRWFGSSRLVLSMCLSMLAIAIVTTGVEYSFFVNVKHRFHDQALVMRYVGGVLVLTYLVALLMKLLLTGQALDRVGMRRVLLALPVVMLGALALFGGLHLSGIANSMLYFCGLFLTLEVLRRAVFDPVFLVLFQPLSPPERLEAHTLAKGVYEPLGMGLAGAALFLLAGGEGLTQGAMFAWLGVFLLVVLFYLHRTYGHYLVELQHAVRRRFADADGTVPAPTAEAENTPATPAEIRQLIALLPDKARRADASARLLRLGTTALPLLTEALRTSTDEHLIRRVAQLCGRLTGAASRQALVELVRQSHLFRREAGLRALRSFGPAVADEPVFQDLVQEELRLAQELLHGQAVAPDMTLRDSLEYELTRLQQRVFGLLLQLYPPQLIADAQRGVAHAARERQANALEMLDNLVARPVYQALQTLLDVAPPAAKARRFENLLGAAATSAPLTETIIRRGNAAFTDWTVAVALRQWHPTPYTIEALLPHLNSASPLVQESALAVLNRFAHDAPEGFQYLLTAHPTLASLRMHHAASASHISAAERVALLKNTALFAATPENVLSSIVPIMKEVSFDKDHQIFAKGDLGTSLFIVYEGEVGIFTGAQQLATFRAGDFFGELALLDAEPRSASAIAQTPVTAFRLDQEDFYDVMEERGEVLRNILRVLCQRLRRQNEAVKL</sequence>
<evidence type="ECO:0000313" key="11">
    <source>
        <dbReference type="EMBL" id="UOR05303.1"/>
    </source>
</evidence>
<feature type="transmembrane region" description="Helical" evidence="9">
    <location>
        <begin position="147"/>
        <end position="169"/>
    </location>
</feature>
<dbReference type="PROSITE" id="PS50042">
    <property type="entry name" value="CNMP_BINDING_3"/>
    <property type="match status" value="1"/>
</dbReference>
<dbReference type="Pfam" id="PF00027">
    <property type="entry name" value="cNMP_binding"/>
    <property type="match status" value="1"/>
</dbReference>
<evidence type="ECO:0000256" key="9">
    <source>
        <dbReference type="SAM" id="Phobius"/>
    </source>
</evidence>
<dbReference type="PRINTS" id="PR00103">
    <property type="entry name" value="CAMPKINASE"/>
</dbReference>
<reference evidence="11 12" key="1">
    <citation type="submission" date="2022-04" db="EMBL/GenBank/DDBJ databases">
        <title>Hymenobacter sp. isolated from the air.</title>
        <authorList>
            <person name="Won M."/>
            <person name="Lee C.-M."/>
            <person name="Woen H.-Y."/>
            <person name="Kwon S.-W."/>
        </authorList>
    </citation>
    <scope>NUCLEOTIDE SEQUENCE [LARGE SCALE GENOMIC DNA]</scope>
    <source>
        <strain evidence="12">5413 J-13</strain>
    </source>
</reference>